<evidence type="ECO:0000256" key="1">
    <source>
        <dbReference type="ARBA" id="ARBA00022786"/>
    </source>
</evidence>
<dbReference type="Pfam" id="PF12937">
    <property type="entry name" value="F-box-like"/>
    <property type="match status" value="1"/>
</dbReference>
<dbReference type="PANTHER" id="PTHR13318:SF152">
    <property type="entry name" value="F-BOX_LRR-REPEAT PROTEIN 4"/>
    <property type="match status" value="1"/>
</dbReference>
<dbReference type="GO" id="GO:0019005">
    <property type="term" value="C:SCF ubiquitin ligase complex"/>
    <property type="evidence" value="ECO:0007669"/>
    <property type="project" value="TreeGrafter"/>
</dbReference>
<dbReference type="Gene3D" id="1.20.1280.50">
    <property type="match status" value="1"/>
</dbReference>
<name>A0AAN8G6K1_PATCE</name>
<gene>
    <name evidence="3" type="ORF">SNE40_023067</name>
</gene>
<dbReference type="SMART" id="SM00367">
    <property type="entry name" value="LRR_CC"/>
    <property type="match status" value="8"/>
</dbReference>
<keyword evidence="1" id="KW-0833">Ubl conjugation pathway</keyword>
<dbReference type="EMBL" id="JAZGQO010000021">
    <property type="protein sequence ID" value="KAK6166348.1"/>
    <property type="molecule type" value="Genomic_DNA"/>
</dbReference>
<feature type="domain" description="F-box" evidence="2">
    <location>
        <begin position="265"/>
        <end position="311"/>
    </location>
</feature>
<dbReference type="InterPro" id="IPR001810">
    <property type="entry name" value="F-box_dom"/>
</dbReference>
<dbReference type="InterPro" id="IPR036047">
    <property type="entry name" value="F-box-like_dom_sf"/>
</dbReference>
<dbReference type="InterPro" id="IPR057207">
    <property type="entry name" value="FBXL15_LRR"/>
</dbReference>
<dbReference type="CDD" id="cd22117">
    <property type="entry name" value="F-box_FBXL4"/>
    <property type="match status" value="1"/>
</dbReference>
<organism evidence="3 4">
    <name type="scientific">Patella caerulea</name>
    <name type="common">Rayed Mediterranean limpet</name>
    <dbReference type="NCBI Taxonomy" id="87958"/>
    <lineage>
        <taxon>Eukaryota</taxon>
        <taxon>Metazoa</taxon>
        <taxon>Spiralia</taxon>
        <taxon>Lophotrochozoa</taxon>
        <taxon>Mollusca</taxon>
        <taxon>Gastropoda</taxon>
        <taxon>Patellogastropoda</taxon>
        <taxon>Patelloidea</taxon>
        <taxon>Patellidae</taxon>
        <taxon>Patella</taxon>
    </lineage>
</organism>
<dbReference type="Proteomes" id="UP001347796">
    <property type="component" value="Unassembled WGS sequence"/>
</dbReference>
<dbReference type="PANTHER" id="PTHR13318">
    <property type="entry name" value="PARTNER OF PAIRED, ISOFORM B-RELATED"/>
    <property type="match status" value="1"/>
</dbReference>
<dbReference type="FunFam" id="3.80.10.10:FF:000152">
    <property type="entry name" value="F-box/LRR-repeat protein 4 isoform X1"/>
    <property type="match status" value="1"/>
</dbReference>
<reference evidence="3 4" key="1">
    <citation type="submission" date="2024-01" db="EMBL/GenBank/DDBJ databases">
        <title>The genome of the rayed Mediterranean limpet Patella caerulea (Linnaeus, 1758).</title>
        <authorList>
            <person name="Anh-Thu Weber A."/>
            <person name="Halstead-Nussloch G."/>
        </authorList>
    </citation>
    <scope>NUCLEOTIDE SEQUENCE [LARGE SCALE GENOMIC DNA]</scope>
    <source>
        <strain evidence="3">AATW-2023a</strain>
        <tissue evidence="3">Whole specimen</tissue>
    </source>
</reference>
<accession>A0AAN8G6K1</accession>
<comment type="caution">
    <text evidence="3">The sequence shown here is derived from an EMBL/GenBank/DDBJ whole genome shotgun (WGS) entry which is preliminary data.</text>
</comment>
<dbReference type="SMART" id="SM00256">
    <property type="entry name" value="FBOX"/>
    <property type="match status" value="1"/>
</dbReference>
<dbReference type="Pfam" id="PF25372">
    <property type="entry name" value="DUF7885"/>
    <property type="match status" value="1"/>
</dbReference>
<dbReference type="SUPFAM" id="SSF81383">
    <property type="entry name" value="F-box domain"/>
    <property type="match status" value="1"/>
</dbReference>
<dbReference type="AlphaFoldDB" id="A0AAN8G6K1"/>
<keyword evidence="4" id="KW-1185">Reference proteome</keyword>
<evidence type="ECO:0000259" key="2">
    <source>
        <dbReference type="PROSITE" id="PS50181"/>
    </source>
</evidence>
<dbReference type="InterPro" id="IPR006553">
    <property type="entry name" value="Leu-rich_rpt_Cys-con_subtyp"/>
</dbReference>
<proteinExistence type="predicted"/>
<evidence type="ECO:0000313" key="4">
    <source>
        <dbReference type="Proteomes" id="UP001347796"/>
    </source>
</evidence>
<sequence length="611" mass="69305">MAEETEMKCLWLQDKTLTGDCYVQVGKEVVDFSSQYGSERSISYTASNLAGKETIYPGYGDYTQACVFRTYGHWWKLAPSAVKKFKKTPDDFCSFDFIEVSFEEKVYPTKIEVFETYNPGCIVKILACDSTAGTNVDTGKVQWVTLWSGQPQVPVKEAKIFSPPLRKVKFMTDLIRLEICQDLVDYYTELDSIRLHGVKKHNSDRLGIVQAYSSGFSHEIENGLIRTLDCPEDKISLALQDFKISDEDSSIPNVAEEEEIEYTENGAFNCLPGEIIQLILEFLDIPDLCNLAQTCRLLRKHCSDSLLYTELNLQPHWTQIRDSTLNSLKSTCSCEFLQRLNLAWCGKGGILTNCGLSNFLPVCSNTLTYIGLACCQFVDSTTLKIVSENCPNIEEIDLSCCRKVDNVAMLLLLKFSKLKRLNLYRTMVDMHSLIAVIRSCPLLEHLNLGSCIRISCFDDVLIELGQCSKNLLTLDLWQARTLSDIGLKALAHGCPLLQELDLGWCPELRSRTSCFTTLLQECRNLRKLYLTANRTVCDGDLCAIAQYCPYMEQIDILGTREVTPDAVNRVLEKCKNLKFFDVSFCGGILDNHVTHWELQYPYIKFKKSYQS</sequence>
<dbReference type="Gene3D" id="3.80.10.10">
    <property type="entry name" value="Ribonuclease Inhibitor"/>
    <property type="match status" value="1"/>
</dbReference>
<dbReference type="GO" id="GO:0031146">
    <property type="term" value="P:SCF-dependent proteasomal ubiquitin-dependent protein catabolic process"/>
    <property type="evidence" value="ECO:0007669"/>
    <property type="project" value="TreeGrafter"/>
</dbReference>
<dbReference type="InterPro" id="IPR032675">
    <property type="entry name" value="LRR_dom_sf"/>
</dbReference>
<dbReference type="SUPFAM" id="SSF52047">
    <property type="entry name" value="RNI-like"/>
    <property type="match status" value="1"/>
</dbReference>
<protein>
    <recommendedName>
        <fullName evidence="2">F-box domain-containing protein</fullName>
    </recommendedName>
</protein>
<evidence type="ECO:0000313" key="3">
    <source>
        <dbReference type="EMBL" id="KAK6166348.1"/>
    </source>
</evidence>
<dbReference type="PROSITE" id="PS50181">
    <property type="entry name" value="FBOX"/>
    <property type="match status" value="1"/>
</dbReference>